<name>A0A0K0DIT7_ANGCA</name>
<evidence type="ECO:0000313" key="3">
    <source>
        <dbReference type="WBParaSite" id="ACAC_0001124201-mRNA-1"/>
    </source>
</evidence>
<dbReference type="Proteomes" id="UP000035642">
    <property type="component" value="Unassembled WGS sequence"/>
</dbReference>
<evidence type="ECO:0000313" key="2">
    <source>
        <dbReference type="Proteomes" id="UP000035642"/>
    </source>
</evidence>
<reference evidence="2" key="1">
    <citation type="submission" date="2012-09" db="EMBL/GenBank/DDBJ databases">
        <authorList>
            <person name="Martin A.A."/>
        </authorList>
    </citation>
    <scope>NUCLEOTIDE SEQUENCE</scope>
</reference>
<evidence type="ECO:0000256" key="1">
    <source>
        <dbReference type="SAM" id="SignalP"/>
    </source>
</evidence>
<feature type="signal peptide" evidence="1">
    <location>
        <begin position="1"/>
        <end position="16"/>
    </location>
</feature>
<proteinExistence type="predicted"/>
<organism evidence="2 3">
    <name type="scientific">Angiostrongylus cantonensis</name>
    <name type="common">Rat lungworm</name>
    <dbReference type="NCBI Taxonomy" id="6313"/>
    <lineage>
        <taxon>Eukaryota</taxon>
        <taxon>Metazoa</taxon>
        <taxon>Ecdysozoa</taxon>
        <taxon>Nematoda</taxon>
        <taxon>Chromadorea</taxon>
        <taxon>Rhabditida</taxon>
        <taxon>Rhabditina</taxon>
        <taxon>Rhabditomorpha</taxon>
        <taxon>Strongyloidea</taxon>
        <taxon>Metastrongylidae</taxon>
        <taxon>Angiostrongylus</taxon>
    </lineage>
</organism>
<feature type="chain" id="PRO_5005326744" evidence="1">
    <location>
        <begin position="17"/>
        <end position="254"/>
    </location>
</feature>
<accession>A0A0K0DIT7</accession>
<dbReference type="AlphaFoldDB" id="A0A0K0DIT7"/>
<reference evidence="3" key="2">
    <citation type="submission" date="2017-02" db="UniProtKB">
        <authorList>
            <consortium name="WormBaseParasite"/>
        </authorList>
    </citation>
    <scope>IDENTIFICATION</scope>
</reference>
<dbReference type="WBParaSite" id="ACAC_0001124201-mRNA-1">
    <property type="protein sequence ID" value="ACAC_0001124201-mRNA-1"/>
    <property type="gene ID" value="ACAC_0001124201"/>
</dbReference>
<sequence length="254" mass="27936">MLMWLLVVVIAELSSASIRSRRQAALAVNQQEIPITLRSIISCLVPGIREYLCLGPRIEILKSEVIGLTERKGAAYGYIDGVDVRTFCRLLKPLNLPVINDKTEIGDHWGAVVDVTDRDGVVEFGERLKVFKALQLNKYVLLKHQSPSIKFSGGISEWDRQGAGVDIGSRASAADDLVKLRWTVFGINVGPTSSRTIVGPSPTTVGRAKGSVTHFIFVSGDEHKTSVQRACPWCYAVDSKYPVQQLFPSKKTVN</sequence>
<keyword evidence="1" id="KW-0732">Signal</keyword>
<keyword evidence="2" id="KW-1185">Reference proteome</keyword>
<protein>
    <submittedName>
        <fullName evidence="3">Peptidase S1 domain-containing protein</fullName>
    </submittedName>
</protein>